<sequence>MGRGTALVEQDHVRRVLMWEKGTPDGRIIGMVDSVEQMVGWFQPGDRGVRRPGWWAGPRTPRCA</sequence>
<keyword evidence="2" id="KW-1185">Reference proteome</keyword>
<comment type="caution">
    <text evidence="1">The sequence shown here is derived from an EMBL/GenBank/DDBJ whole genome shotgun (WGS) entry which is preliminary data.</text>
</comment>
<dbReference type="EMBL" id="JAVDYE010000001">
    <property type="protein sequence ID" value="MDR7384964.1"/>
    <property type="molecule type" value="Genomic_DNA"/>
</dbReference>
<evidence type="ECO:0000313" key="1">
    <source>
        <dbReference type="EMBL" id="MDR7384964.1"/>
    </source>
</evidence>
<dbReference type="RefSeq" id="WP_274993806.1">
    <property type="nucleotide sequence ID" value="NZ_JAJQQP010000005.1"/>
</dbReference>
<dbReference type="Proteomes" id="UP001183585">
    <property type="component" value="Unassembled WGS sequence"/>
</dbReference>
<reference evidence="1 2" key="1">
    <citation type="submission" date="2023-07" db="EMBL/GenBank/DDBJ databases">
        <title>Sequencing the genomes of 1000 actinobacteria strains.</title>
        <authorList>
            <person name="Klenk H.-P."/>
        </authorList>
    </citation>
    <scope>NUCLEOTIDE SEQUENCE [LARGE SCALE GENOMIC DNA]</scope>
    <source>
        <strain evidence="1 2">DSM 45554</strain>
    </source>
</reference>
<evidence type="ECO:0000313" key="2">
    <source>
        <dbReference type="Proteomes" id="UP001183585"/>
    </source>
</evidence>
<proteinExistence type="predicted"/>
<accession>A0ABU2CUE1</accession>
<protein>
    <submittedName>
        <fullName evidence="1">Uncharacterized protein</fullName>
    </submittedName>
</protein>
<name>A0ABU2CUE1_9MICO</name>
<gene>
    <name evidence="1" type="ORF">J2S48_004479</name>
</gene>
<organism evidence="1 2">
    <name type="scientific">Promicromonospora iranensis</name>
    <dbReference type="NCBI Taxonomy" id="1105144"/>
    <lineage>
        <taxon>Bacteria</taxon>
        <taxon>Bacillati</taxon>
        <taxon>Actinomycetota</taxon>
        <taxon>Actinomycetes</taxon>
        <taxon>Micrococcales</taxon>
        <taxon>Promicromonosporaceae</taxon>
        <taxon>Promicromonospora</taxon>
    </lineage>
</organism>